<dbReference type="PANTHER" id="PTHR12646">
    <property type="entry name" value="NOT56 - RELATED"/>
    <property type="match status" value="1"/>
</dbReference>
<evidence type="ECO:0000256" key="1">
    <source>
        <dbReference type="ARBA" id="ARBA00004477"/>
    </source>
</evidence>
<reference evidence="14" key="1">
    <citation type="journal article" date="2023" name="Commun. Biol.">
        <title>Genome analysis of Parmales, the sister group of diatoms, reveals the evolutionary specialization of diatoms from phago-mixotrophs to photoautotrophs.</title>
        <authorList>
            <person name="Ban H."/>
            <person name="Sato S."/>
            <person name="Yoshikawa S."/>
            <person name="Yamada K."/>
            <person name="Nakamura Y."/>
            <person name="Ichinomiya M."/>
            <person name="Sato N."/>
            <person name="Blanc-Mathieu R."/>
            <person name="Endo H."/>
            <person name="Kuwata A."/>
            <person name="Ogata H."/>
        </authorList>
    </citation>
    <scope>NUCLEOTIDE SEQUENCE [LARGE SCALE GENOMIC DNA]</scope>
    <source>
        <strain evidence="14">NIES 3700</strain>
    </source>
</reference>
<keyword evidence="8 12" id="KW-1133">Transmembrane helix</keyword>
<dbReference type="Proteomes" id="UP001165122">
    <property type="component" value="Unassembled WGS sequence"/>
</dbReference>
<dbReference type="InterPro" id="IPR007873">
    <property type="entry name" value="Glycosyltransferase_ALG3"/>
</dbReference>
<feature type="transmembrane region" description="Helical" evidence="12">
    <location>
        <begin position="133"/>
        <end position="154"/>
    </location>
</feature>
<feature type="compositionally biased region" description="Basic residues" evidence="11">
    <location>
        <begin position="1"/>
        <end position="14"/>
    </location>
</feature>
<keyword evidence="7" id="KW-0256">Endoplasmic reticulum</keyword>
<feature type="transmembrane region" description="Helical" evidence="12">
    <location>
        <begin position="305"/>
        <end position="326"/>
    </location>
</feature>
<keyword evidence="9 12" id="KW-0472">Membrane</keyword>
<feature type="transmembrane region" description="Helical" evidence="12">
    <location>
        <begin position="253"/>
        <end position="272"/>
    </location>
</feature>
<name>A0A9W7AF95_9STRA</name>
<keyword evidence="5" id="KW-0808">Transferase</keyword>
<dbReference type="OrthoDB" id="20028at2759"/>
<dbReference type="PANTHER" id="PTHR12646:SF0">
    <property type="entry name" value="DOL-P-MAN:MAN(5)GLCNAC(2)-PP-DOL ALPHA-1,3-MANNOSYLTRANSFERASE"/>
    <property type="match status" value="1"/>
</dbReference>
<keyword evidence="4" id="KW-0328">Glycosyltransferase</keyword>
<feature type="transmembrane region" description="Helical" evidence="12">
    <location>
        <begin position="347"/>
        <end position="370"/>
    </location>
</feature>
<keyword evidence="6 12" id="KW-0812">Transmembrane</keyword>
<feature type="transmembrane region" description="Helical" evidence="12">
    <location>
        <begin position="186"/>
        <end position="203"/>
    </location>
</feature>
<sequence length="455" mass="52207">MAVTRRSSRSRSCSRGKSPSRSIPAIKSISKTSKKSPSYWIQFTEFVTPFRFSLLILLLETILCTLIILKIPYTEIDWKAYMEEVTGYVEGERDYVNLKGGTGPLVYPALFLYIYQGLRYITSSGENILKAQFIFMFIYLLNRIIVMRIYYKVFNKSCQFYVSIVVLSLSKRIHSLYILRLFNDTITNLLINLAILLFLSSYWNIGSLFFSAGVGVKMNGLLYAPGVLGVYLGGRSYSKLRSIQSQIYQLRHTLLNLFINALLQIIIGYPFLSTYPLSYLRKSFELDRIFFYKWTVNFKFLPEGIFINPTWGKILLGGHVLVLVLFEGKIWGIKPFKIVKMGKEGDVKLSAGYIALVCYLSNFIGITFLRTIHYQFYSWYYDSLPLLIFSTLCTPIGIKDFLKVSFIFGGIMGGVEYAFNVYPATPFSSGVIQVAHFTLLGRLWFYGKIPGEKMK</sequence>
<feature type="transmembrane region" description="Helical" evidence="12">
    <location>
        <begin position="52"/>
        <end position="73"/>
    </location>
</feature>
<dbReference type="AlphaFoldDB" id="A0A9W7AF95"/>
<feature type="transmembrane region" description="Helical" evidence="12">
    <location>
        <begin position="376"/>
        <end position="394"/>
    </location>
</feature>
<evidence type="ECO:0000256" key="9">
    <source>
        <dbReference type="ARBA" id="ARBA00023136"/>
    </source>
</evidence>
<evidence type="ECO:0000313" key="13">
    <source>
        <dbReference type="EMBL" id="GMH68317.1"/>
    </source>
</evidence>
<feature type="transmembrane region" description="Helical" evidence="12">
    <location>
        <begin position="401"/>
        <end position="419"/>
    </location>
</feature>
<dbReference type="GO" id="GO:0005789">
    <property type="term" value="C:endoplasmic reticulum membrane"/>
    <property type="evidence" value="ECO:0007669"/>
    <property type="project" value="UniProtKB-SubCell"/>
</dbReference>
<evidence type="ECO:0000256" key="6">
    <source>
        <dbReference type="ARBA" id="ARBA00022692"/>
    </source>
</evidence>
<evidence type="ECO:0000256" key="8">
    <source>
        <dbReference type="ARBA" id="ARBA00022989"/>
    </source>
</evidence>
<feature type="transmembrane region" description="Helical" evidence="12">
    <location>
        <begin position="160"/>
        <end position="179"/>
    </location>
</feature>
<proteinExistence type="predicted"/>
<evidence type="ECO:0000256" key="10">
    <source>
        <dbReference type="ARBA" id="ARBA00049506"/>
    </source>
</evidence>
<gene>
    <name evidence="13" type="ORF">TrLO_g15073</name>
</gene>
<comment type="caution">
    <text evidence="13">The sequence shown here is derived from an EMBL/GenBank/DDBJ whole genome shotgun (WGS) entry which is preliminary data.</text>
</comment>
<comment type="catalytic activity">
    <reaction evidence="10">
        <text>an alpha-D-Man-(1-&gt;2)-alpha-D-Man-(1-&gt;2)-alpha-D-Man-(1-&gt;3)-[alpha-D-Man-(1-&gt;6)]-beta-D-Man-(1-&gt;4)-beta-D-GlcNAc-(1-&gt;4)-alpha-D-GlcNAc-diphospho-di-trans,poly-cis-dolichol + a di-trans,poly-cis-dolichyl beta-D-mannosyl phosphate = an alpha-D-Man-(1-&gt;2)-alpha-D-Man-(1-&gt;2)-alpha-D-Man-(1-&gt;3)-[alpha-D-Man-(1-&gt;3)-alpha-D-Man-(1-&gt;6)]-beta-D-Man-(1-&gt;4)-beta-D-GlcNAc-(1-&gt;4)-alpha-D-GlcNAc-diphospho-di-trans,poly-cis-dolichol + a di-trans,poly-cis-dolichyl phosphate + H(+)</text>
        <dbReference type="Rhea" id="RHEA:29527"/>
        <dbReference type="Rhea" id="RHEA-COMP:19498"/>
        <dbReference type="Rhea" id="RHEA-COMP:19501"/>
        <dbReference type="Rhea" id="RHEA-COMP:19516"/>
        <dbReference type="Rhea" id="RHEA-COMP:19517"/>
        <dbReference type="ChEBI" id="CHEBI:15378"/>
        <dbReference type="ChEBI" id="CHEBI:57683"/>
        <dbReference type="ChEBI" id="CHEBI:58211"/>
        <dbReference type="ChEBI" id="CHEBI:132515"/>
        <dbReference type="ChEBI" id="CHEBI:132516"/>
        <dbReference type="EC" id="2.4.1.258"/>
    </reaction>
    <physiologicalReaction direction="left-to-right" evidence="10">
        <dbReference type="Rhea" id="RHEA:29528"/>
    </physiologicalReaction>
</comment>
<protein>
    <recommendedName>
        <fullName evidence="3">dolichyl-P-Man:Man5GlcNAc2-PP-dolichol alpha-1,3-mannosyltransferase</fullName>
        <ecNumber evidence="3">2.4.1.258</ecNumber>
    </recommendedName>
</protein>
<dbReference type="Pfam" id="PF05208">
    <property type="entry name" value="ALG3"/>
    <property type="match status" value="1"/>
</dbReference>
<comment type="subcellular location">
    <subcellularLocation>
        <location evidence="1">Endoplasmic reticulum membrane</location>
        <topology evidence="1">Multi-pass membrane protein</topology>
    </subcellularLocation>
</comment>
<keyword evidence="14" id="KW-1185">Reference proteome</keyword>
<evidence type="ECO:0000256" key="7">
    <source>
        <dbReference type="ARBA" id="ARBA00022824"/>
    </source>
</evidence>
<comment type="pathway">
    <text evidence="2">Protein modification; protein glycosylation.</text>
</comment>
<accession>A0A9W7AF95</accession>
<evidence type="ECO:0000256" key="2">
    <source>
        <dbReference type="ARBA" id="ARBA00004922"/>
    </source>
</evidence>
<evidence type="ECO:0000256" key="11">
    <source>
        <dbReference type="SAM" id="MobiDB-lite"/>
    </source>
</evidence>
<evidence type="ECO:0000256" key="3">
    <source>
        <dbReference type="ARBA" id="ARBA00011964"/>
    </source>
</evidence>
<dbReference type="EMBL" id="BRXW01000592">
    <property type="protein sequence ID" value="GMH68317.1"/>
    <property type="molecule type" value="Genomic_DNA"/>
</dbReference>
<feature type="transmembrane region" description="Helical" evidence="12">
    <location>
        <begin position="105"/>
        <end position="121"/>
    </location>
</feature>
<dbReference type="EC" id="2.4.1.258" evidence="3"/>
<evidence type="ECO:0000256" key="12">
    <source>
        <dbReference type="SAM" id="Phobius"/>
    </source>
</evidence>
<dbReference type="GO" id="GO:0052925">
    <property type="term" value="F:dol-P-Man:Man(5)GlcNAc(2)-PP-Dol alpha-1,3-mannosyltransferase activity"/>
    <property type="evidence" value="ECO:0007669"/>
    <property type="project" value="UniProtKB-EC"/>
</dbReference>
<evidence type="ECO:0000256" key="4">
    <source>
        <dbReference type="ARBA" id="ARBA00022676"/>
    </source>
</evidence>
<feature type="region of interest" description="Disordered" evidence="11">
    <location>
        <begin position="1"/>
        <end position="23"/>
    </location>
</feature>
<evidence type="ECO:0000313" key="14">
    <source>
        <dbReference type="Proteomes" id="UP001165122"/>
    </source>
</evidence>
<evidence type="ECO:0000256" key="5">
    <source>
        <dbReference type="ARBA" id="ARBA00022679"/>
    </source>
</evidence>
<feature type="transmembrane region" description="Helical" evidence="12">
    <location>
        <begin position="209"/>
        <end position="232"/>
    </location>
</feature>
<organism evidence="13 14">
    <name type="scientific">Triparma laevis f. longispina</name>
    <dbReference type="NCBI Taxonomy" id="1714387"/>
    <lineage>
        <taxon>Eukaryota</taxon>
        <taxon>Sar</taxon>
        <taxon>Stramenopiles</taxon>
        <taxon>Ochrophyta</taxon>
        <taxon>Bolidophyceae</taxon>
        <taxon>Parmales</taxon>
        <taxon>Triparmaceae</taxon>
        <taxon>Triparma</taxon>
    </lineage>
</organism>